<dbReference type="EMBL" id="CALNXK010000034">
    <property type="protein sequence ID" value="CAH3120464.1"/>
    <property type="molecule type" value="Genomic_DNA"/>
</dbReference>
<evidence type="ECO:0000313" key="15">
    <source>
        <dbReference type="EMBL" id="CAH3120464.1"/>
    </source>
</evidence>
<dbReference type="Pfam" id="PF26217">
    <property type="entry name" value="GDPGP1_N"/>
    <property type="match status" value="2"/>
</dbReference>
<sequence length="673" mass="77972">MSADKGAVMLDQKYFYTSGDFTWHCIVSDEEQNEYVFTKFDKEIRRRWNAAVDASCFAYKLDHVKGRVVPGKYQIYIQHNEMRFNKRRQPQVMSSVSQPFNPDKFNFTKVKSKEVLFELCPHHRLSRDEHNLMIINISPLEYGHCLLAPAVNKCLPQVLTEESILLALETSLLSNHRGFHVGFNSLCAHASVNHLHFHTWYSQYPSYLESAEVSPICKDVFEVRNYPTNAFVFELAPETDVCSLARKIHKVTSYFIENEIAHNFHIMRGTRCYSNPQINGAVRQEDGQRYSVLRVFLWPRNPRISSGRQFFYTCEDFQWPSYHCSNNTTQNGLYLSKFDKELSETWNAAADAGYFKYRLDKIEGRMAPGKFFLYIQLNELRFTQRRKPDPMNSVSQPFNPEKFNFTKVQSKEVLFELCPTHDTAAVSANDDHHLMIINVSPMEYGHSLLVPSVNSCLPQVLTEEAILLGLETSMLSNHRGFRLGFNSLCAYCSVNHLHFHVWYNKHPSYLETVDVFPVCEDLFEVRDYATTMFVFELGPHTNPSLLARKINQVSSYFIQNEVAHTCLIMRGEACTSKALINGYVNKERKQQSVLRVFLWPRNAVTGSEVKSSYAESDERPMAVCELGGFVAVETRETFNSFSEEKFCEYMKRATLRGEEFAKHREAIRELLRN</sequence>
<evidence type="ECO:0000259" key="14">
    <source>
        <dbReference type="Pfam" id="PF26217"/>
    </source>
</evidence>
<evidence type="ECO:0000256" key="6">
    <source>
        <dbReference type="ARBA" id="ARBA00018857"/>
    </source>
</evidence>
<proteinExistence type="inferred from homology"/>
<feature type="domain" description="GDPGP1-like N-terminal" evidence="14">
    <location>
        <begin position="39"/>
        <end position="199"/>
    </location>
</feature>
<dbReference type="PANTHER" id="PTHR20884">
    <property type="entry name" value="GDP-D-GLUCOSE PHOSPHORYLASE 1"/>
    <property type="match status" value="1"/>
</dbReference>
<dbReference type="PANTHER" id="PTHR20884:SF8">
    <property type="entry name" value="GDP-D-GLUCOSE PHOSPHORYLASE 1"/>
    <property type="match status" value="1"/>
</dbReference>
<comment type="similarity">
    <text evidence="4">Belongs to the GDPGP1 family.</text>
</comment>
<evidence type="ECO:0000256" key="5">
    <source>
        <dbReference type="ARBA" id="ARBA00012507"/>
    </source>
</evidence>
<evidence type="ECO:0000256" key="8">
    <source>
        <dbReference type="ARBA" id="ARBA00022658"/>
    </source>
</evidence>
<dbReference type="InterPro" id="IPR026506">
    <property type="entry name" value="GDPGP"/>
</dbReference>
<comment type="catalytic activity">
    <reaction evidence="1">
        <text>GDP-alpha-D-glucose + phosphate = alpha-D-glucose 1-phosphate + GDP + H(+)</text>
        <dbReference type="Rhea" id="RHEA:30387"/>
        <dbReference type="ChEBI" id="CHEBI:15378"/>
        <dbReference type="ChEBI" id="CHEBI:43474"/>
        <dbReference type="ChEBI" id="CHEBI:58189"/>
        <dbReference type="ChEBI" id="CHEBI:58601"/>
        <dbReference type="ChEBI" id="CHEBI:62230"/>
        <dbReference type="EC" id="2.7.7.78"/>
    </reaction>
</comment>
<evidence type="ECO:0000256" key="12">
    <source>
        <dbReference type="ARBA" id="ARBA00022801"/>
    </source>
</evidence>
<gene>
    <name evidence="15" type="ORF">PLOB_00027930</name>
</gene>
<keyword evidence="8" id="KW-0344">Guanine-nucleotide releasing factor</keyword>
<evidence type="ECO:0000256" key="11">
    <source>
        <dbReference type="ARBA" id="ARBA00022741"/>
    </source>
</evidence>
<evidence type="ECO:0000256" key="3">
    <source>
        <dbReference type="ARBA" id="ARBA00004496"/>
    </source>
</evidence>
<evidence type="ECO:0000256" key="1">
    <source>
        <dbReference type="ARBA" id="ARBA00000063"/>
    </source>
</evidence>
<evidence type="ECO:0000256" key="10">
    <source>
        <dbReference type="ARBA" id="ARBA00022695"/>
    </source>
</evidence>
<evidence type="ECO:0000256" key="2">
    <source>
        <dbReference type="ARBA" id="ARBA00003049"/>
    </source>
</evidence>
<evidence type="ECO:0000259" key="13">
    <source>
        <dbReference type="Pfam" id="PF26216"/>
    </source>
</evidence>
<feature type="domain" description="GDPGP1-like C-terminal" evidence="13">
    <location>
        <begin position="522"/>
        <end position="671"/>
    </location>
</feature>
<comment type="caution">
    <text evidence="15">The sequence shown here is derived from an EMBL/GenBank/DDBJ whole genome shotgun (WGS) entry which is preliminary data.</text>
</comment>
<evidence type="ECO:0000313" key="16">
    <source>
        <dbReference type="Proteomes" id="UP001159405"/>
    </source>
</evidence>
<protein>
    <recommendedName>
        <fullName evidence="6">GDP-D-glucose phosphorylase 1</fullName>
        <ecNumber evidence="5">2.7.7.78</ecNumber>
    </recommendedName>
</protein>
<reference evidence="15 16" key="1">
    <citation type="submission" date="2022-05" db="EMBL/GenBank/DDBJ databases">
        <authorList>
            <consortium name="Genoscope - CEA"/>
            <person name="William W."/>
        </authorList>
    </citation>
    <scope>NUCLEOTIDE SEQUENCE [LARGE SCALE GENOMIC DNA]</scope>
</reference>
<keyword evidence="10" id="KW-0548">Nucleotidyltransferase</keyword>
<keyword evidence="12" id="KW-0378">Hydrolase</keyword>
<keyword evidence="11" id="KW-0547">Nucleotide-binding</keyword>
<comment type="function">
    <text evidence="2">Specific and highly efficient GDP-D-glucose phosphorylase regulating the levels of GDP-D-glucose in cells.</text>
</comment>
<dbReference type="EC" id="2.7.7.78" evidence="5"/>
<keyword evidence="7" id="KW-0963">Cytoplasm</keyword>
<dbReference type="Pfam" id="PF26216">
    <property type="entry name" value="GDPGP1_C"/>
    <property type="match status" value="2"/>
</dbReference>
<comment type="subcellular location">
    <subcellularLocation>
        <location evidence="3">Cytoplasm</location>
    </subcellularLocation>
</comment>
<accession>A0ABN8NTJ7</accession>
<dbReference type="InterPro" id="IPR036265">
    <property type="entry name" value="HIT-like_sf"/>
</dbReference>
<evidence type="ECO:0000256" key="9">
    <source>
        <dbReference type="ARBA" id="ARBA00022679"/>
    </source>
</evidence>
<dbReference type="SUPFAM" id="SSF54197">
    <property type="entry name" value="HIT-like"/>
    <property type="match status" value="2"/>
</dbReference>
<organism evidence="15 16">
    <name type="scientific">Porites lobata</name>
    <dbReference type="NCBI Taxonomy" id="104759"/>
    <lineage>
        <taxon>Eukaryota</taxon>
        <taxon>Metazoa</taxon>
        <taxon>Cnidaria</taxon>
        <taxon>Anthozoa</taxon>
        <taxon>Hexacorallia</taxon>
        <taxon>Scleractinia</taxon>
        <taxon>Fungiina</taxon>
        <taxon>Poritidae</taxon>
        <taxon>Porites</taxon>
    </lineage>
</organism>
<dbReference type="InterPro" id="IPR058865">
    <property type="entry name" value="GDPGP1_C"/>
</dbReference>
<feature type="domain" description="GDPGP1-like C-terminal" evidence="13">
    <location>
        <begin position="219"/>
        <end position="278"/>
    </location>
</feature>
<keyword evidence="9" id="KW-0808">Transferase</keyword>
<name>A0ABN8NTJ7_9CNID</name>
<dbReference type="InterPro" id="IPR058866">
    <property type="entry name" value="GDPGP1_N"/>
</dbReference>
<feature type="domain" description="GDPGP1-like N-terminal" evidence="14">
    <location>
        <begin position="337"/>
        <end position="502"/>
    </location>
</feature>
<keyword evidence="16" id="KW-1185">Reference proteome</keyword>
<evidence type="ECO:0000256" key="7">
    <source>
        <dbReference type="ARBA" id="ARBA00022490"/>
    </source>
</evidence>
<dbReference type="Proteomes" id="UP001159405">
    <property type="component" value="Unassembled WGS sequence"/>
</dbReference>
<evidence type="ECO:0000256" key="4">
    <source>
        <dbReference type="ARBA" id="ARBA00006451"/>
    </source>
</evidence>